<dbReference type="RefSeq" id="WP_091940725.1">
    <property type="nucleotide sequence ID" value="NZ_FOEE01000002.1"/>
</dbReference>
<gene>
    <name evidence="1" type="ORF">SAMN05660991_01000</name>
</gene>
<organism evidence="1 2">
    <name type="scientific">Trujillonella endophytica</name>
    <dbReference type="NCBI Taxonomy" id="673521"/>
    <lineage>
        <taxon>Bacteria</taxon>
        <taxon>Bacillati</taxon>
        <taxon>Actinomycetota</taxon>
        <taxon>Actinomycetes</taxon>
        <taxon>Geodermatophilales</taxon>
        <taxon>Geodermatophilaceae</taxon>
        <taxon>Trujillonella</taxon>
    </lineage>
</organism>
<reference evidence="2" key="1">
    <citation type="submission" date="2016-10" db="EMBL/GenBank/DDBJ databases">
        <authorList>
            <person name="Varghese N."/>
            <person name="Submissions S."/>
        </authorList>
    </citation>
    <scope>NUCLEOTIDE SEQUENCE [LARGE SCALE GENOMIC DNA]</scope>
    <source>
        <strain evidence="2">DSM 45413</strain>
    </source>
</reference>
<sequence length="66" mass="7036">MQRRRLAPAQLWTLVLTAVIAVVATTAGLVASGSGGPSLEEQLRDVGIYGDFSDYSDYPDGDDVFC</sequence>
<evidence type="ECO:0000313" key="2">
    <source>
        <dbReference type="Proteomes" id="UP000198960"/>
    </source>
</evidence>
<dbReference type="AlphaFoldDB" id="A0A1H8R5J0"/>
<dbReference type="Proteomes" id="UP000198960">
    <property type="component" value="Unassembled WGS sequence"/>
</dbReference>
<protein>
    <submittedName>
        <fullName evidence="1">Uncharacterized protein</fullName>
    </submittedName>
</protein>
<keyword evidence="2" id="KW-1185">Reference proteome</keyword>
<accession>A0A1H8R5J0</accession>
<dbReference type="EMBL" id="FOEE01000002">
    <property type="protein sequence ID" value="SEO61384.1"/>
    <property type="molecule type" value="Genomic_DNA"/>
</dbReference>
<name>A0A1H8R5J0_9ACTN</name>
<evidence type="ECO:0000313" key="1">
    <source>
        <dbReference type="EMBL" id="SEO61384.1"/>
    </source>
</evidence>
<proteinExistence type="predicted"/>